<keyword evidence="6 11" id="KW-1133">Transmembrane helix</keyword>
<evidence type="ECO:0000256" key="1">
    <source>
        <dbReference type="ARBA" id="ARBA00004141"/>
    </source>
</evidence>
<evidence type="ECO:0000313" key="14">
    <source>
        <dbReference type="Proteomes" id="UP000799776"/>
    </source>
</evidence>
<comment type="similarity">
    <text evidence="2">Belongs to the fungal Na(+)/H(+) exchanger family.</text>
</comment>
<evidence type="ECO:0000313" key="13">
    <source>
        <dbReference type="EMBL" id="KAF2092142.1"/>
    </source>
</evidence>
<sequence>MGVWKQLEPSGPHLTYIVLSSFLIIYALFSLFIKNRLHLSEPPLATLFGIAFGPAGVGVLDPRGWGLNDIFIQEFTRIILGVQCFTVGVELPAHYFNGHWKSVAMMLGPVMAFGWVVCAALIYLLLKVDFTVALIIAACLTPTDPVLAASVLSNSQFSTRIPKRVRHLLSAESGCNDGVSFPFIYVGLSVLTRSTVGGMLKKWFLITILYQCVVGVLMGLFVGHCANRLLRFSDGRNMVGRGSYLVFYILLAIFSVGLASTLGIDDFLLAFSAGIGFANDGWFSKRITQSKLPLIIDLLLNSTMFVYFGAQIPWSEMNSIRNLSPGLLFGLLVLVLLLRRIPIVLLLKRFIPDIHTYREALFCGHFGPMGVAALFLAIEARAQLENDTSEPMPNPPHNLPHRKQHAIDIIWPVICFIVLGSTMVHGLSTLAISVGSHYTRAIDERAPLIGAETDPLSSMRHDTDDEEEE</sequence>
<dbReference type="PANTHER" id="PTHR31382:SF2">
    <property type="entry name" value="CATION_H+ EXCHANGER DOMAIN-CONTAINING PROTEIN"/>
    <property type="match status" value="1"/>
</dbReference>
<dbReference type="GO" id="GO:0120029">
    <property type="term" value="P:proton export across plasma membrane"/>
    <property type="evidence" value="ECO:0007669"/>
    <property type="project" value="InterPro"/>
</dbReference>
<keyword evidence="10" id="KW-0739">Sodium transport</keyword>
<evidence type="ECO:0000259" key="12">
    <source>
        <dbReference type="Pfam" id="PF00999"/>
    </source>
</evidence>
<comment type="caution">
    <text evidence="13">The sequence shown here is derived from an EMBL/GenBank/DDBJ whole genome shotgun (WGS) entry which is preliminary data.</text>
</comment>
<evidence type="ECO:0000256" key="8">
    <source>
        <dbReference type="ARBA" id="ARBA00023065"/>
    </source>
</evidence>
<keyword evidence="14" id="KW-1185">Reference proteome</keyword>
<keyword evidence="3" id="KW-0813">Transport</keyword>
<evidence type="ECO:0000256" key="4">
    <source>
        <dbReference type="ARBA" id="ARBA00022449"/>
    </source>
</evidence>
<dbReference type="Pfam" id="PF00999">
    <property type="entry name" value="Na_H_Exchanger"/>
    <property type="match status" value="1"/>
</dbReference>
<dbReference type="GO" id="GO:0042391">
    <property type="term" value="P:regulation of membrane potential"/>
    <property type="evidence" value="ECO:0007669"/>
    <property type="project" value="InterPro"/>
</dbReference>
<evidence type="ECO:0000256" key="9">
    <source>
        <dbReference type="ARBA" id="ARBA00023136"/>
    </source>
</evidence>
<organism evidence="13 14">
    <name type="scientific">Saccharata proteae CBS 121410</name>
    <dbReference type="NCBI Taxonomy" id="1314787"/>
    <lineage>
        <taxon>Eukaryota</taxon>
        <taxon>Fungi</taxon>
        <taxon>Dikarya</taxon>
        <taxon>Ascomycota</taxon>
        <taxon>Pezizomycotina</taxon>
        <taxon>Dothideomycetes</taxon>
        <taxon>Dothideomycetes incertae sedis</taxon>
        <taxon>Botryosphaeriales</taxon>
        <taxon>Saccharataceae</taxon>
        <taxon>Saccharata</taxon>
    </lineage>
</organism>
<dbReference type="EMBL" id="ML978711">
    <property type="protein sequence ID" value="KAF2092142.1"/>
    <property type="molecule type" value="Genomic_DNA"/>
</dbReference>
<dbReference type="Proteomes" id="UP000799776">
    <property type="component" value="Unassembled WGS sequence"/>
</dbReference>
<keyword evidence="8" id="KW-0406">Ion transport</keyword>
<dbReference type="InterPro" id="IPR004712">
    <property type="entry name" value="Na+/H+_antiporter_fungi"/>
</dbReference>
<dbReference type="GO" id="GO:0015385">
    <property type="term" value="F:sodium:proton antiporter activity"/>
    <property type="evidence" value="ECO:0007669"/>
    <property type="project" value="InterPro"/>
</dbReference>
<keyword evidence="9 11" id="KW-0472">Membrane</keyword>
<dbReference type="GO" id="GO:0005886">
    <property type="term" value="C:plasma membrane"/>
    <property type="evidence" value="ECO:0007669"/>
    <property type="project" value="InterPro"/>
</dbReference>
<dbReference type="AlphaFoldDB" id="A0A9P4M2C6"/>
<accession>A0A9P4M2C6</accession>
<feature type="transmembrane region" description="Helical" evidence="11">
    <location>
        <begin position="244"/>
        <end position="261"/>
    </location>
</feature>
<feature type="transmembrane region" description="Helical" evidence="11">
    <location>
        <begin position="326"/>
        <end position="347"/>
    </location>
</feature>
<feature type="transmembrane region" description="Helical" evidence="11">
    <location>
        <begin position="132"/>
        <end position="153"/>
    </location>
</feature>
<keyword evidence="4" id="KW-0050">Antiport</keyword>
<feature type="transmembrane region" description="Helical" evidence="11">
    <location>
        <begin position="103"/>
        <end position="126"/>
    </location>
</feature>
<comment type="subcellular location">
    <subcellularLocation>
        <location evidence="1">Membrane</location>
        <topology evidence="1">Multi-pass membrane protein</topology>
    </subcellularLocation>
</comment>
<evidence type="ECO:0000256" key="5">
    <source>
        <dbReference type="ARBA" id="ARBA00022692"/>
    </source>
</evidence>
<dbReference type="OrthoDB" id="2190219at2759"/>
<keyword evidence="7" id="KW-0915">Sodium</keyword>
<feature type="transmembrane region" description="Helical" evidence="11">
    <location>
        <begin position="14"/>
        <end position="33"/>
    </location>
</feature>
<evidence type="ECO:0000256" key="2">
    <source>
        <dbReference type="ARBA" id="ARBA00005248"/>
    </source>
</evidence>
<proteinExistence type="inferred from homology"/>
<dbReference type="FunFam" id="1.20.1530.20:FF:000015">
    <property type="entry name" value="Na(+)/H(+) antiporter 2"/>
    <property type="match status" value="1"/>
</dbReference>
<dbReference type="PANTHER" id="PTHR31382">
    <property type="entry name" value="NA(+)/H(+) ANTIPORTER"/>
    <property type="match status" value="1"/>
</dbReference>
<gene>
    <name evidence="13" type="ORF">K490DRAFT_61588</name>
</gene>
<feature type="transmembrane region" description="Helical" evidence="11">
    <location>
        <begin position="359"/>
        <end position="378"/>
    </location>
</feature>
<evidence type="ECO:0000256" key="10">
    <source>
        <dbReference type="ARBA" id="ARBA00023201"/>
    </source>
</evidence>
<reference evidence="13" key="1">
    <citation type="journal article" date="2020" name="Stud. Mycol.">
        <title>101 Dothideomycetes genomes: a test case for predicting lifestyles and emergence of pathogens.</title>
        <authorList>
            <person name="Haridas S."/>
            <person name="Albert R."/>
            <person name="Binder M."/>
            <person name="Bloem J."/>
            <person name="Labutti K."/>
            <person name="Salamov A."/>
            <person name="Andreopoulos B."/>
            <person name="Baker S."/>
            <person name="Barry K."/>
            <person name="Bills G."/>
            <person name="Bluhm B."/>
            <person name="Cannon C."/>
            <person name="Castanera R."/>
            <person name="Culley D."/>
            <person name="Daum C."/>
            <person name="Ezra D."/>
            <person name="Gonzalez J."/>
            <person name="Henrissat B."/>
            <person name="Kuo A."/>
            <person name="Liang C."/>
            <person name="Lipzen A."/>
            <person name="Lutzoni F."/>
            <person name="Magnuson J."/>
            <person name="Mondo S."/>
            <person name="Nolan M."/>
            <person name="Ohm R."/>
            <person name="Pangilinan J."/>
            <person name="Park H.-J."/>
            <person name="Ramirez L."/>
            <person name="Alfaro M."/>
            <person name="Sun H."/>
            <person name="Tritt A."/>
            <person name="Yoshinaga Y."/>
            <person name="Zwiers L.-H."/>
            <person name="Turgeon B."/>
            <person name="Goodwin S."/>
            <person name="Spatafora J."/>
            <person name="Crous P."/>
            <person name="Grigoriev I."/>
        </authorList>
    </citation>
    <scope>NUCLEOTIDE SEQUENCE</scope>
    <source>
        <strain evidence="13">CBS 121410</strain>
    </source>
</reference>
<dbReference type="Gene3D" id="6.10.140.1330">
    <property type="match status" value="1"/>
</dbReference>
<feature type="domain" description="Cation/H+ exchanger transmembrane" evidence="12">
    <location>
        <begin position="25"/>
        <end position="429"/>
    </location>
</feature>
<evidence type="ECO:0000256" key="7">
    <source>
        <dbReference type="ARBA" id="ARBA00023053"/>
    </source>
</evidence>
<feature type="transmembrane region" description="Helical" evidence="11">
    <location>
        <begin position="409"/>
        <end position="432"/>
    </location>
</feature>
<evidence type="ECO:0000256" key="3">
    <source>
        <dbReference type="ARBA" id="ARBA00022448"/>
    </source>
</evidence>
<name>A0A9P4M2C6_9PEZI</name>
<dbReference type="GO" id="GO:0036376">
    <property type="term" value="P:sodium ion export across plasma membrane"/>
    <property type="evidence" value="ECO:0007669"/>
    <property type="project" value="InterPro"/>
</dbReference>
<evidence type="ECO:0000256" key="6">
    <source>
        <dbReference type="ARBA" id="ARBA00022989"/>
    </source>
</evidence>
<feature type="transmembrane region" description="Helical" evidence="11">
    <location>
        <begin position="203"/>
        <end position="223"/>
    </location>
</feature>
<dbReference type="GO" id="GO:0030007">
    <property type="term" value="P:intracellular potassium ion homeostasis"/>
    <property type="evidence" value="ECO:0007669"/>
    <property type="project" value="TreeGrafter"/>
</dbReference>
<dbReference type="InterPro" id="IPR006153">
    <property type="entry name" value="Cation/H_exchanger_TM"/>
</dbReference>
<evidence type="ECO:0000256" key="11">
    <source>
        <dbReference type="SAM" id="Phobius"/>
    </source>
</evidence>
<protein>
    <submittedName>
        <fullName evidence="13">Na(+)/H(+) antiporter 2</fullName>
    </submittedName>
</protein>
<keyword evidence="5 11" id="KW-0812">Transmembrane</keyword>